<keyword evidence="3" id="KW-0804">Transcription</keyword>
<gene>
    <name evidence="5" type="ORF">AWB82_01387</name>
</gene>
<comment type="caution">
    <text evidence="5">The sequence shown here is derived from an EMBL/GenBank/DDBJ whole genome shotgun (WGS) entry which is preliminary data.</text>
</comment>
<dbReference type="STRING" id="1777143.AWB82_01387"/>
<evidence type="ECO:0000256" key="2">
    <source>
        <dbReference type="ARBA" id="ARBA00023125"/>
    </source>
</evidence>
<keyword evidence="2" id="KW-0238">DNA-binding</keyword>
<evidence type="ECO:0000256" key="3">
    <source>
        <dbReference type="ARBA" id="ARBA00023163"/>
    </source>
</evidence>
<dbReference type="InterPro" id="IPR036390">
    <property type="entry name" value="WH_DNA-bd_sf"/>
</dbReference>
<keyword evidence="1" id="KW-0805">Transcription regulation</keyword>
<name>A0A157ZXI9_9BURK</name>
<dbReference type="GO" id="GO:0003700">
    <property type="term" value="F:DNA-binding transcription factor activity"/>
    <property type="evidence" value="ECO:0007669"/>
    <property type="project" value="InterPro"/>
</dbReference>
<protein>
    <submittedName>
        <fullName evidence="5">MarR family transcriptional regulator</fullName>
    </submittedName>
</protein>
<dbReference type="Gene3D" id="1.10.10.10">
    <property type="entry name" value="Winged helix-like DNA-binding domain superfamily/Winged helix DNA-binding domain"/>
    <property type="match status" value="1"/>
</dbReference>
<dbReference type="PROSITE" id="PS50995">
    <property type="entry name" value="HTH_MARR_2"/>
    <property type="match status" value="1"/>
</dbReference>
<dbReference type="Pfam" id="PF01047">
    <property type="entry name" value="MarR"/>
    <property type="match status" value="1"/>
</dbReference>
<keyword evidence="6" id="KW-1185">Reference proteome</keyword>
<dbReference type="Proteomes" id="UP000054596">
    <property type="component" value="Unassembled WGS sequence"/>
</dbReference>
<feature type="domain" description="HTH marR-type" evidence="4">
    <location>
        <begin position="40"/>
        <end position="176"/>
    </location>
</feature>
<proteinExistence type="predicted"/>
<dbReference type="EMBL" id="FCOJ02000007">
    <property type="protein sequence ID" value="SAK50268.1"/>
    <property type="molecule type" value="Genomic_DNA"/>
</dbReference>
<evidence type="ECO:0000256" key="1">
    <source>
        <dbReference type="ARBA" id="ARBA00023015"/>
    </source>
</evidence>
<reference evidence="5" key="1">
    <citation type="submission" date="2016-01" db="EMBL/GenBank/DDBJ databases">
        <authorList>
            <person name="Peeters C."/>
        </authorList>
    </citation>
    <scope>NUCLEOTIDE SEQUENCE [LARGE SCALE GENOMIC DNA]</scope>
    <source>
        <strain evidence="5">LMG 29325</strain>
    </source>
</reference>
<evidence type="ECO:0000313" key="6">
    <source>
        <dbReference type="Proteomes" id="UP000054596"/>
    </source>
</evidence>
<dbReference type="InterPro" id="IPR000835">
    <property type="entry name" value="HTH_MarR-typ"/>
</dbReference>
<sequence>MSGKESLYGKDTVMTRKKTVESAPRETAEMLRHWHESVPNDRLAHLVKDATRSMVRALQMRLAEHAVSFGHWTFLRILWESDGLTQRELSEQAGVMAPTTFAAVTAMEKLGLVERQQRPENKKNTHVYLTAEGRALKDKLVPLAEEVNDISVTGLSERDIKVARKVLLTIIENLADDESGSTNPMRRVLSTRELGKLISERGESLEDA</sequence>
<dbReference type="AlphaFoldDB" id="A0A157ZXI9"/>
<dbReference type="PANTHER" id="PTHR42756:SF1">
    <property type="entry name" value="TRANSCRIPTIONAL REPRESSOR OF EMRAB OPERON"/>
    <property type="match status" value="1"/>
</dbReference>
<accession>A0A157ZXI9</accession>
<evidence type="ECO:0000313" key="5">
    <source>
        <dbReference type="EMBL" id="SAK50268.1"/>
    </source>
</evidence>
<dbReference type="GO" id="GO:0003677">
    <property type="term" value="F:DNA binding"/>
    <property type="evidence" value="ECO:0007669"/>
    <property type="project" value="UniProtKB-KW"/>
</dbReference>
<dbReference type="PANTHER" id="PTHR42756">
    <property type="entry name" value="TRANSCRIPTIONAL REGULATOR, MARR"/>
    <property type="match status" value="1"/>
</dbReference>
<organism evidence="5 6">
    <name type="scientific">Caballeronia glebae</name>
    <dbReference type="NCBI Taxonomy" id="1777143"/>
    <lineage>
        <taxon>Bacteria</taxon>
        <taxon>Pseudomonadati</taxon>
        <taxon>Pseudomonadota</taxon>
        <taxon>Betaproteobacteria</taxon>
        <taxon>Burkholderiales</taxon>
        <taxon>Burkholderiaceae</taxon>
        <taxon>Caballeronia</taxon>
    </lineage>
</organism>
<dbReference type="InterPro" id="IPR036388">
    <property type="entry name" value="WH-like_DNA-bd_sf"/>
</dbReference>
<dbReference type="SUPFAM" id="SSF46785">
    <property type="entry name" value="Winged helix' DNA-binding domain"/>
    <property type="match status" value="1"/>
</dbReference>
<dbReference type="SMART" id="SM00347">
    <property type="entry name" value="HTH_MARR"/>
    <property type="match status" value="1"/>
</dbReference>
<evidence type="ECO:0000259" key="4">
    <source>
        <dbReference type="PROSITE" id="PS50995"/>
    </source>
</evidence>